<dbReference type="Gene3D" id="3.40.5.10">
    <property type="entry name" value="Ribosomal protein L9, N-terminal domain"/>
    <property type="match status" value="1"/>
</dbReference>
<dbReference type="Pfam" id="PF01281">
    <property type="entry name" value="Ribosomal_L9_N"/>
    <property type="match status" value="1"/>
</dbReference>
<protein>
    <recommendedName>
        <fullName evidence="6 7">Large ribosomal subunit protein bL9</fullName>
    </recommendedName>
</protein>
<keyword evidence="5 7" id="KW-0687">Ribonucleoprotein</keyword>
<dbReference type="NCBIfam" id="TIGR00158">
    <property type="entry name" value="L9"/>
    <property type="match status" value="1"/>
</dbReference>
<comment type="similarity">
    <text evidence="1 7">Belongs to the bacterial ribosomal protein bL9 family.</text>
</comment>
<evidence type="ECO:0000256" key="4">
    <source>
        <dbReference type="ARBA" id="ARBA00022980"/>
    </source>
</evidence>
<dbReference type="GO" id="GO:1990904">
    <property type="term" value="C:ribonucleoprotein complex"/>
    <property type="evidence" value="ECO:0007669"/>
    <property type="project" value="UniProtKB-KW"/>
</dbReference>
<proteinExistence type="inferred from homology"/>
<dbReference type="HAMAP" id="MF_00503">
    <property type="entry name" value="Ribosomal_bL9"/>
    <property type="match status" value="1"/>
</dbReference>
<evidence type="ECO:0000256" key="2">
    <source>
        <dbReference type="ARBA" id="ARBA00022730"/>
    </source>
</evidence>
<dbReference type="Gene3D" id="3.10.430.100">
    <property type="entry name" value="Ribosomal protein L9, C-terminal domain"/>
    <property type="match status" value="1"/>
</dbReference>
<feature type="domain" description="Ribosomal protein L9" evidence="8">
    <location>
        <begin position="13"/>
        <end position="40"/>
    </location>
</feature>
<dbReference type="Proteomes" id="UP000228896">
    <property type="component" value="Unassembled WGS sequence"/>
</dbReference>
<evidence type="ECO:0000313" key="10">
    <source>
        <dbReference type="Proteomes" id="UP000228896"/>
    </source>
</evidence>
<dbReference type="InterPro" id="IPR020070">
    <property type="entry name" value="Ribosomal_bL9_N"/>
</dbReference>
<organism evidence="9 10">
    <name type="scientific">Candidatus Falkowbacteria bacterium CG02_land_8_20_14_3_00_36_14</name>
    <dbReference type="NCBI Taxonomy" id="1974560"/>
    <lineage>
        <taxon>Bacteria</taxon>
        <taxon>Candidatus Falkowiibacteriota</taxon>
    </lineage>
</organism>
<dbReference type="AlphaFoldDB" id="A0A2M7DQM8"/>
<name>A0A2M7DQM8_9BACT</name>
<dbReference type="InterPro" id="IPR036791">
    <property type="entry name" value="Ribosomal_bL9_C_sf"/>
</dbReference>
<comment type="caution">
    <text evidence="9">The sequence shown here is derived from an EMBL/GenBank/DDBJ whole genome shotgun (WGS) entry which is preliminary data.</text>
</comment>
<gene>
    <name evidence="7 9" type="primary">rplI</name>
    <name evidence="9" type="ORF">COS18_00670</name>
</gene>
<dbReference type="InterPro" id="IPR000244">
    <property type="entry name" value="Ribosomal_bL9"/>
</dbReference>
<evidence type="ECO:0000313" key="9">
    <source>
        <dbReference type="EMBL" id="PIV52059.1"/>
    </source>
</evidence>
<dbReference type="InterPro" id="IPR020594">
    <property type="entry name" value="Ribosomal_bL9_bac/chp"/>
</dbReference>
<evidence type="ECO:0000256" key="1">
    <source>
        <dbReference type="ARBA" id="ARBA00010605"/>
    </source>
</evidence>
<dbReference type="Pfam" id="PF03948">
    <property type="entry name" value="Ribosomal_L9_C"/>
    <property type="match status" value="1"/>
</dbReference>
<dbReference type="GO" id="GO:0005840">
    <property type="term" value="C:ribosome"/>
    <property type="evidence" value="ECO:0007669"/>
    <property type="project" value="UniProtKB-KW"/>
</dbReference>
<dbReference type="EMBL" id="PETS01000012">
    <property type="protein sequence ID" value="PIV52059.1"/>
    <property type="molecule type" value="Genomic_DNA"/>
</dbReference>
<dbReference type="InterPro" id="IPR009027">
    <property type="entry name" value="Ribosomal_bL9/RNase_H1_N"/>
</dbReference>
<dbReference type="GO" id="GO:0003735">
    <property type="term" value="F:structural constituent of ribosome"/>
    <property type="evidence" value="ECO:0007669"/>
    <property type="project" value="InterPro"/>
</dbReference>
<evidence type="ECO:0000256" key="3">
    <source>
        <dbReference type="ARBA" id="ARBA00022884"/>
    </source>
</evidence>
<dbReference type="PROSITE" id="PS00651">
    <property type="entry name" value="RIBOSOMAL_L9"/>
    <property type="match status" value="1"/>
</dbReference>
<dbReference type="PANTHER" id="PTHR21368">
    <property type="entry name" value="50S RIBOSOMAL PROTEIN L9"/>
    <property type="match status" value="1"/>
</dbReference>
<sequence>MKVILLKQVRGLGQIGEIKNVADGYARNFLIPRGLADMLSSHSLNIMEAQKKKLIRIKNIELKNNLQEIKKIKSKKFEIKAKADNKGTLYAKITSKIIAEELSRQGYKIASQAVKLNETIKKVGEYKIQLSLEGESAEVIIEVNNKSVA</sequence>
<dbReference type="GO" id="GO:0019843">
    <property type="term" value="F:rRNA binding"/>
    <property type="evidence" value="ECO:0007669"/>
    <property type="project" value="UniProtKB-UniRule"/>
</dbReference>
<keyword evidence="2 7" id="KW-0699">rRNA-binding</keyword>
<keyword evidence="3 7" id="KW-0694">RNA-binding</keyword>
<dbReference type="SUPFAM" id="SSF55658">
    <property type="entry name" value="L9 N-domain-like"/>
    <property type="match status" value="1"/>
</dbReference>
<evidence type="ECO:0000256" key="5">
    <source>
        <dbReference type="ARBA" id="ARBA00023274"/>
    </source>
</evidence>
<evidence type="ECO:0000259" key="8">
    <source>
        <dbReference type="PROSITE" id="PS00651"/>
    </source>
</evidence>
<dbReference type="InterPro" id="IPR020069">
    <property type="entry name" value="Ribosomal_bL9_C"/>
</dbReference>
<keyword evidence="4 7" id="KW-0689">Ribosomal protein</keyword>
<comment type="function">
    <text evidence="7">Binds to the 23S rRNA.</text>
</comment>
<dbReference type="GO" id="GO:0006412">
    <property type="term" value="P:translation"/>
    <property type="evidence" value="ECO:0007669"/>
    <property type="project" value="UniProtKB-UniRule"/>
</dbReference>
<accession>A0A2M7DQM8</accession>
<reference evidence="10" key="1">
    <citation type="submission" date="2017-09" db="EMBL/GenBank/DDBJ databases">
        <title>Depth-based differentiation of microbial function through sediment-hosted aquifers and enrichment of novel symbionts in the deep terrestrial subsurface.</title>
        <authorList>
            <person name="Probst A.J."/>
            <person name="Ladd B."/>
            <person name="Jarett J.K."/>
            <person name="Geller-Mcgrath D.E."/>
            <person name="Sieber C.M.K."/>
            <person name="Emerson J.B."/>
            <person name="Anantharaman K."/>
            <person name="Thomas B.C."/>
            <person name="Malmstrom R."/>
            <person name="Stieglmeier M."/>
            <person name="Klingl A."/>
            <person name="Woyke T."/>
            <person name="Ryan C.M."/>
            <person name="Banfield J.F."/>
        </authorList>
    </citation>
    <scope>NUCLEOTIDE SEQUENCE [LARGE SCALE GENOMIC DNA]</scope>
</reference>
<evidence type="ECO:0000256" key="6">
    <source>
        <dbReference type="ARBA" id="ARBA00035292"/>
    </source>
</evidence>
<evidence type="ECO:0000256" key="7">
    <source>
        <dbReference type="HAMAP-Rule" id="MF_00503"/>
    </source>
</evidence>
<dbReference type="SUPFAM" id="SSF55653">
    <property type="entry name" value="Ribosomal protein L9 C-domain"/>
    <property type="match status" value="1"/>
</dbReference>
<dbReference type="InterPro" id="IPR036935">
    <property type="entry name" value="Ribosomal_bL9_N_sf"/>
</dbReference>